<keyword evidence="1" id="KW-0472">Membrane</keyword>
<feature type="transmembrane region" description="Helical" evidence="1">
    <location>
        <begin position="236"/>
        <end position="257"/>
    </location>
</feature>
<comment type="caution">
    <text evidence="3">The sequence shown here is derived from an EMBL/GenBank/DDBJ whole genome shotgun (WGS) entry which is preliminary data.</text>
</comment>
<feature type="transmembrane region" description="Helical" evidence="1">
    <location>
        <begin position="141"/>
        <end position="158"/>
    </location>
</feature>
<feature type="transmembrane region" description="Helical" evidence="1">
    <location>
        <begin position="111"/>
        <end position="134"/>
    </location>
</feature>
<feature type="transmembrane region" description="Helical" evidence="1">
    <location>
        <begin position="444"/>
        <end position="470"/>
    </location>
</feature>
<dbReference type="EMBL" id="ADCP02000003">
    <property type="protein sequence ID" value="EFV44345.2"/>
    <property type="molecule type" value="Genomic_DNA"/>
</dbReference>
<feature type="transmembrane region" description="Helical" evidence="1">
    <location>
        <begin position="312"/>
        <end position="333"/>
    </location>
</feature>
<keyword evidence="1" id="KW-0812">Transmembrane</keyword>
<feature type="transmembrane region" description="Helical" evidence="1">
    <location>
        <begin position="504"/>
        <end position="523"/>
    </location>
</feature>
<dbReference type="eggNOG" id="COG4666">
    <property type="taxonomic scope" value="Bacteria"/>
</dbReference>
<feature type="domain" description="TRAP C4-dicarboxylate transport system permease DctM subunit" evidence="2">
    <location>
        <begin position="128"/>
        <end position="569"/>
    </location>
</feature>
<reference evidence="3 4" key="2">
    <citation type="submission" date="2013-04" db="EMBL/GenBank/DDBJ databases">
        <title>The Genome Sequence of Bilophila wadsworthia 3_1_6.</title>
        <authorList>
            <consortium name="The Broad Institute Genomics Platform"/>
            <person name="Earl A."/>
            <person name="Ward D."/>
            <person name="Feldgarden M."/>
            <person name="Gevers D."/>
            <person name="Sibley C."/>
            <person name="Strauss J."/>
            <person name="Allen-Vercoe E."/>
            <person name="Walker B."/>
            <person name="Young S."/>
            <person name="Zeng Q."/>
            <person name="Gargeya S."/>
            <person name="Fitzgerald M."/>
            <person name="Haas B."/>
            <person name="Abouelleil A."/>
            <person name="Allen A.W."/>
            <person name="Alvarado L."/>
            <person name="Arachchi H.M."/>
            <person name="Berlin A.M."/>
            <person name="Chapman S.B."/>
            <person name="Gainer-Dewar J."/>
            <person name="Goldberg J."/>
            <person name="Griggs A."/>
            <person name="Gujja S."/>
            <person name="Hansen M."/>
            <person name="Howarth C."/>
            <person name="Imamovic A."/>
            <person name="Ireland A."/>
            <person name="Larimer J."/>
            <person name="McCowan C."/>
            <person name="Murphy C."/>
            <person name="Pearson M."/>
            <person name="Poon T.W."/>
            <person name="Priest M."/>
            <person name="Roberts A."/>
            <person name="Saif S."/>
            <person name="Shea T."/>
            <person name="Sisk P."/>
            <person name="Sykes S."/>
            <person name="Wortman J."/>
            <person name="Nusbaum C."/>
            <person name="Birren B."/>
        </authorList>
    </citation>
    <scope>NUCLEOTIDE SEQUENCE [LARGE SCALE GENOMIC DNA]</scope>
    <source>
        <strain evidence="3 4">3_1_6</strain>
    </source>
</reference>
<feature type="transmembrane region" description="Helical" evidence="1">
    <location>
        <begin position="198"/>
        <end position="224"/>
    </location>
</feature>
<dbReference type="NCBIfam" id="TIGR02123">
    <property type="entry name" value="TRAP_fused"/>
    <property type="match status" value="1"/>
</dbReference>
<feature type="transmembrane region" description="Helical" evidence="1">
    <location>
        <begin position="569"/>
        <end position="591"/>
    </location>
</feature>
<dbReference type="RefSeq" id="WP_016361058.1">
    <property type="nucleotide sequence ID" value="NZ_KE150240.1"/>
</dbReference>
<feature type="transmembrane region" description="Helical" evidence="1">
    <location>
        <begin position="31"/>
        <end position="50"/>
    </location>
</feature>
<keyword evidence="4" id="KW-1185">Reference proteome</keyword>
<dbReference type="GeneID" id="78087503"/>
<dbReference type="InterPro" id="IPR010656">
    <property type="entry name" value="DctM"/>
</dbReference>
<evidence type="ECO:0000256" key="1">
    <source>
        <dbReference type="SAM" id="Phobius"/>
    </source>
</evidence>
<dbReference type="OrthoDB" id="9759894at2"/>
<sequence length="640" mass="67834">MSTTDLPDDDTLETLSEEGYTSRKPTGALKYLYYAIGLGMAAFHIWFLGYSSMEPWALYYSHICFGVVLAYFLYPFSRRSNKRMPTLGDWACMLLAASACIYFILELDTIIYRVGVAPTSLDLFFSTVIVVLILEMTRRTNGWILPSIAIFFLAYALLGKYLPYSLGGHRGYSFARVFSYITGMDGMLSTPLATSASFVFLFFLFSAFLASTGAGQFFIDIAMAVAGGKRGGPAKVAVIGSALFGTISGNSAANVVASGTFTIPMMIKVGYSPRFASAVEAVASTGGQMTPPILGAAAFIIAELTGTPYLDVALATVIPAILYFVSIFYMIDLEAYKEGLHGYAKDELPDARKVLLERGHLVIPIFVLIFVLIGLNASVIKAAIWAIYSTILCTFLRKSTRLTPEQFVAGFADGAKQAVGLIAACATAGIIIGVLNLTGTGLKFASGIIALSGGILPIALILTMGSSLILGMGLPTAAAYLICAAVIVPALTGLGVPALTGHLFIFYFACLSAITPPVALAAFTAASLGKTKPMGVALTAVRLGIVAFIVPFMFVYAPSLLWQGSLPEILGTLATSLCGVFFLGSALQGAFRDRVLNMGQRGLFLLGSLALIQPGLVTDLIGVGLVACALLWQWLGSHRG</sequence>
<protein>
    <submittedName>
        <fullName evidence="3">TRAP transporter, 4TM/12TM fusion protein</fullName>
    </submittedName>
</protein>
<feature type="transmembrane region" description="Helical" evidence="1">
    <location>
        <begin position="418"/>
        <end position="438"/>
    </location>
</feature>
<accession>E5Y6L4</accession>
<dbReference type="AlphaFoldDB" id="E5Y6L4"/>
<feature type="transmembrane region" description="Helical" evidence="1">
    <location>
        <begin position="535"/>
        <end position="557"/>
    </location>
</feature>
<dbReference type="PANTHER" id="PTHR43849:SF2">
    <property type="entry name" value="BLL3936 PROTEIN"/>
    <property type="match status" value="1"/>
</dbReference>
<keyword evidence="1" id="KW-1133">Transmembrane helix</keyword>
<dbReference type="HOGENOM" id="CLU_007041_3_1_7"/>
<feature type="transmembrane region" description="Helical" evidence="1">
    <location>
        <begin position="56"/>
        <end position="74"/>
    </location>
</feature>
<dbReference type="STRING" id="563192.HMPREF0179_01827"/>
<dbReference type="Proteomes" id="UP000006034">
    <property type="component" value="Unassembled WGS sequence"/>
</dbReference>
<feature type="transmembrane region" description="Helical" evidence="1">
    <location>
        <begin position="477"/>
        <end position="498"/>
    </location>
</feature>
<evidence type="ECO:0000313" key="3">
    <source>
        <dbReference type="EMBL" id="EFV44345.2"/>
    </source>
</evidence>
<feature type="transmembrane region" description="Helical" evidence="1">
    <location>
        <begin position="86"/>
        <end position="105"/>
    </location>
</feature>
<dbReference type="InterPro" id="IPR011853">
    <property type="entry name" value="TRAP_DctM-Dct_fused"/>
</dbReference>
<gene>
    <name evidence="3" type="ORF">HMPREF0179_01827</name>
</gene>
<name>E5Y6L4_BILW3</name>
<dbReference type="PANTHER" id="PTHR43849">
    <property type="entry name" value="BLL3936 PROTEIN"/>
    <property type="match status" value="1"/>
</dbReference>
<proteinExistence type="predicted"/>
<feature type="transmembrane region" description="Helical" evidence="1">
    <location>
        <begin position="603"/>
        <end position="635"/>
    </location>
</feature>
<evidence type="ECO:0000259" key="2">
    <source>
        <dbReference type="Pfam" id="PF06808"/>
    </source>
</evidence>
<dbReference type="Pfam" id="PF06808">
    <property type="entry name" value="DctM"/>
    <property type="match status" value="1"/>
</dbReference>
<reference evidence="3 4" key="1">
    <citation type="submission" date="2010-10" db="EMBL/GenBank/DDBJ databases">
        <authorList>
            <consortium name="The Broad Institute Genome Sequencing Platform"/>
            <person name="Ward D."/>
            <person name="Earl A."/>
            <person name="Feldgarden M."/>
            <person name="Young S.K."/>
            <person name="Gargeya S."/>
            <person name="Zeng Q."/>
            <person name="Alvarado L."/>
            <person name="Berlin A."/>
            <person name="Bochicchio J."/>
            <person name="Chapman S.B."/>
            <person name="Chen Z."/>
            <person name="Freedman E."/>
            <person name="Gellesch M."/>
            <person name="Goldberg J."/>
            <person name="Griggs A."/>
            <person name="Gujja S."/>
            <person name="Heilman E."/>
            <person name="Heiman D."/>
            <person name="Howarth C."/>
            <person name="Mehta T."/>
            <person name="Neiman D."/>
            <person name="Pearson M."/>
            <person name="Roberts A."/>
            <person name="Saif S."/>
            <person name="Shea T."/>
            <person name="Shenoy N."/>
            <person name="Sisk P."/>
            <person name="Stolte C."/>
            <person name="Sykes S."/>
            <person name="White J."/>
            <person name="Yandava C."/>
            <person name="Allen-Vercoe E."/>
            <person name="Sibley C."/>
            <person name="Ambrose C.E."/>
            <person name="Strauss J."/>
            <person name="Daigneault M."/>
            <person name="Haas B."/>
            <person name="Nusbaum C."/>
            <person name="Birren B."/>
        </authorList>
    </citation>
    <scope>NUCLEOTIDE SEQUENCE [LARGE SCALE GENOMIC DNA]</scope>
    <source>
        <strain evidence="3 4">3_1_6</strain>
    </source>
</reference>
<organism evidence="3 4">
    <name type="scientific">Bilophila wadsworthia (strain 3_1_6)</name>
    <dbReference type="NCBI Taxonomy" id="563192"/>
    <lineage>
        <taxon>Bacteria</taxon>
        <taxon>Pseudomonadati</taxon>
        <taxon>Thermodesulfobacteriota</taxon>
        <taxon>Desulfovibrionia</taxon>
        <taxon>Desulfovibrionales</taxon>
        <taxon>Desulfovibrionaceae</taxon>
        <taxon>Bilophila</taxon>
    </lineage>
</organism>
<evidence type="ECO:0000313" key="4">
    <source>
        <dbReference type="Proteomes" id="UP000006034"/>
    </source>
</evidence>